<feature type="domain" description="Gamma-glutamylcyclotransferase AIG2-like" evidence="2">
    <location>
        <begin position="3"/>
        <end position="120"/>
    </location>
</feature>
<evidence type="ECO:0000313" key="3">
    <source>
        <dbReference type="EMBL" id="MBM7620031.1"/>
    </source>
</evidence>
<dbReference type="SUPFAM" id="SSF110857">
    <property type="entry name" value="Gamma-glutamyl cyclotransferase-like"/>
    <property type="match status" value="2"/>
</dbReference>
<evidence type="ECO:0000256" key="1">
    <source>
        <dbReference type="ARBA" id="ARBA00023239"/>
    </source>
</evidence>
<dbReference type="CDD" id="cd06661">
    <property type="entry name" value="GGCT_like"/>
    <property type="match status" value="2"/>
</dbReference>
<dbReference type="Proteomes" id="UP000737402">
    <property type="component" value="Unassembled WGS sequence"/>
</dbReference>
<keyword evidence="1" id="KW-0456">Lyase</keyword>
<reference evidence="3 4" key="1">
    <citation type="submission" date="2021-01" db="EMBL/GenBank/DDBJ databases">
        <title>Genomic Encyclopedia of Type Strains, Phase IV (KMG-IV): sequencing the most valuable type-strain genomes for metagenomic binning, comparative biology and taxonomic classification.</title>
        <authorList>
            <person name="Goeker M."/>
        </authorList>
    </citation>
    <scope>NUCLEOTIDE SEQUENCE [LARGE SCALE GENOMIC DNA]</scope>
    <source>
        <strain evidence="3 4">DSM 25879</strain>
    </source>
</reference>
<dbReference type="PANTHER" id="PTHR12935">
    <property type="entry name" value="GAMMA-GLUTAMYLCYCLOTRANSFERASE"/>
    <property type="match status" value="1"/>
</dbReference>
<dbReference type="Pfam" id="PF06094">
    <property type="entry name" value="GGACT"/>
    <property type="match status" value="1"/>
</dbReference>
<keyword evidence="4" id="KW-1185">Reference proteome</keyword>
<dbReference type="RefSeq" id="WP_204415368.1">
    <property type="nucleotide sequence ID" value="NZ_JAFBED010000003.1"/>
</dbReference>
<dbReference type="PANTHER" id="PTHR12935:SF0">
    <property type="entry name" value="GAMMA-GLUTAMYLCYCLOTRANSFERASE"/>
    <property type="match status" value="1"/>
</dbReference>
<name>A0ABS2NZH2_9BACI</name>
<comment type="caution">
    <text evidence="3">The sequence shown here is derived from an EMBL/GenBank/DDBJ whole genome shotgun (WGS) entry which is preliminary data.</text>
</comment>
<sequence length="299" mass="33424">MNVFVYGTLRKGERNAGLLRDAKCVAEQSWTEGRLYDTRFGYPAVKPGGGGYVYGELYEIREVNLDRLDRLEGYMEGGVDNLFERVEQTIYTDKGTVSALVYVGGRSEMFKQHISGGDWKEYTLNTLKQQRTVRYFAYGSCMDMERISNKGFGNCFRNVLGVGVLPNYSLKFTRKSTFDDMGRADIVEDGCGVVEGKVYEIPVSVLDEYLYGRELAPGAYRPTFVTVKINGAEVQVLTFVVVNKEPETAPPLEYEVEIFRGAAGYLSEAYLEALKHHIDSLRKQGAWGGGSARSVECTG</sequence>
<dbReference type="InterPro" id="IPR036568">
    <property type="entry name" value="GGCT-like_sf"/>
</dbReference>
<organism evidence="3 4">
    <name type="scientific">Sutcliffiella tianshenii</name>
    <dbReference type="NCBI Taxonomy" id="1463404"/>
    <lineage>
        <taxon>Bacteria</taxon>
        <taxon>Bacillati</taxon>
        <taxon>Bacillota</taxon>
        <taxon>Bacilli</taxon>
        <taxon>Bacillales</taxon>
        <taxon>Bacillaceae</taxon>
        <taxon>Sutcliffiella</taxon>
    </lineage>
</organism>
<evidence type="ECO:0000259" key="2">
    <source>
        <dbReference type="Pfam" id="PF06094"/>
    </source>
</evidence>
<dbReference type="InterPro" id="IPR009288">
    <property type="entry name" value="AIG2-like_dom"/>
</dbReference>
<accession>A0ABS2NZH2</accession>
<proteinExistence type="predicted"/>
<dbReference type="InterPro" id="IPR013024">
    <property type="entry name" value="GGCT-like"/>
</dbReference>
<gene>
    <name evidence="3" type="ORF">JOC95_001883</name>
</gene>
<dbReference type="Gene3D" id="3.10.490.10">
    <property type="entry name" value="Gamma-glutamyl cyclotransferase-like"/>
    <property type="match status" value="2"/>
</dbReference>
<protein>
    <submittedName>
        <fullName evidence="3">Gamma-glutamylcyclotransferase (GGCT)/AIG2-like uncharacterized protein YtfP</fullName>
    </submittedName>
</protein>
<dbReference type="InterPro" id="IPR017939">
    <property type="entry name" value="G-Glutamylcylcotransferase"/>
</dbReference>
<evidence type="ECO:0000313" key="4">
    <source>
        <dbReference type="Proteomes" id="UP000737402"/>
    </source>
</evidence>
<dbReference type="EMBL" id="JAFBED010000003">
    <property type="protein sequence ID" value="MBM7620031.1"/>
    <property type="molecule type" value="Genomic_DNA"/>
</dbReference>